<gene>
    <name evidence="1" type="ORF">DL238_09055</name>
</gene>
<comment type="caution">
    <text evidence="1">The sequence shown here is derived from an EMBL/GenBank/DDBJ whole genome shotgun (WGS) entry which is preliminary data.</text>
</comment>
<keyword evidence="2" id="KW-1185">Reference proteome</keyword>
<evidence type="ECO:0000313" key="2">
    <source>
        <dbReference type="Proteomes" id="UP000254101"/>
    </source>
</evidence>
<dbReference type="OrthoDB" id="6396603at2"/>
<dbReference type="EMBL" id="QRBB01000001">
    <property type="protein sequence ID" value="RDS77736.1"/>
    <property type="molecule type" value="Genomic_DNA"/>
</dbReference>
<dbReference type="AlphaFoldDB" id="A0A395LL23"/>
<dbReference type="Proteomes" id="UP000254101">
    <property type="component" value="Unassembled WGS sequence"/>
</dbReference>
<accession>A0A395LL23</accession>
<protein>
    <submittedName>
        <fullName evidence="1">Uncharacterized protein</fullName>
    </submittedName>
</protein>
<organism evidence="1 2">
    <name type="scientific">Alteriqipengyuania lutimaris</name>
    <dbReference type="NCBI Taxonomy" id="1538146"/>
    <lineage>
        <taxon>Bacteria</taxon>
        <taxon>Pseudomonadati</taxon>
        <taxon>Pseudomonadota</taxon>
        <taxon>Alphaproteobacteria</taxon>
        <taxon>Sphingomonadales</taxon>
        <taxon>Erythrobacteraceae</taxon>
        <taxon>Alteriqipengyuania</taxon>
    </lineage>
</organism>
<sequence length="429" mass="48915">MGTYTLLADENSRFSKDRNLFKPFKAHVVFNILVNGELTFSDNQMMSSPNLRLLVRDDGIIRTLVKDGQIRVACRDPHGEGPQTLQETFEQFLAEQKIPPAYRDLGESPEIDFMQRHGSLVPWQYDAVRRNFTSECERIILEQGRRSFETAQVDFLHDALREESQANEGLGRIFLQRDLPDMMDKAGILDSARALEFLTRCSDAVYLSNLPKTIGLQPIYAEEHRDSFMLLRGGRYELSDMGDPLDLKPRLTAKHFTEGLNMLDVEDIESVHQSDAFREFHRLNSDPDPVASFDPLFIVYGELNRVIEDRIFTRFRELAGHSPAPDPRQLRKQYGSWVSQGIKRATDVLSITPVFPSISGVALGWASSFLVDAVNAKINPERKHIDAAMHDLERAELEAYLRSQGKGDSLQFEHDVEASDGFEREIIVR</sequence>
<name>A0A395LL23_9SPHN</name>
<reference evidence="1 2" key="1">
    <citation type="submission" date="2018-07" db="EMBL/GenBank/DDBJ databases">
        <title>Erythrobacter nanhaiensis sp. nov., a novel member of the genus Erythrobacter isolated from the South China Sea.</title>
        <authorList>
            <person name="Chen X."/>
            <person name="Liu J."/>
        </authorList>
    </citation>
    <scope>NUCLEOTIDE SEQUENCE [LARGE SCALE GENOMIC DNA]</scope>
    <source>
        <strain evidence="1 2">S-5</strain>
    </source>
</reference>
<dbReference type="RefSeq" id="WP_115491956.1">
    <property type="nucleotide sequence ID" value="NZ_JACHWW010000001.1"/>
</dbReference>
<evidence type="ECO:0000313" key="1">
    <source>
        <dbReference type="EMBL" id="RDS77736.1"/>
    </source>
</evidence>
<proteinExistence type="predicted"/>